<reference evidence="2" key="1">
    <citation type="journal article" date="2014" name="Int. J. Syst. Evol. Microbiol.">
        <title>Complete genome sequence of Corynebacterium casei LMG S-19264T (=DSM 44701T), isolated from a smear-ripened cheese.</title>
        <authorList>
            <consortium name="US DOE Joint Genome Institute (JGI-PGF)"/>
            <person name="Walter F."/>
            <person name="Albersmeier A."/>
            <person name="Kalinowski J."/>
            <person name="Ruckert C."/>
        </authorList>
    </citation>
    <scope>NUCLEOTIDE SEQUENCE</scope>
    <source>
        <strain evidence="2">JCM 4784</strain>
    </source>
</reference>
<dbReference type="EMBL" id="BNBT01000084">
    <property type="protein sequence ID" value="GHE74260.1"/>
    <property type="molecule type" value="Genomic_DNA"/>
</dbReference>
<name>A0A919DSZ3_9ACTN</name>
<evidence type="ECO:0000256" key="1">
    <source>
        <dbReference type="SAM" id="MobiDB-lite"/>
    </source>
</evidence>
<dbReference type="AlphaFoldDB" id="A0A919DSZ3"/>
<evidence type="ECO:0000313" key="3">
    <source>
        <dbReference type="Proteomes" id="UP000608024"/>
    </source>
</evidence>
<reference evidence="2" key="2">
    <citation type="submission" date="2020-09" db="EMBL/GenBank/DDBJ databases">
        <authorList>
            <person name="Sun Q."/>
            <person name="Ohkuma M."/>
        </authorList>
    </citation>
    <scope>NUCLEOTIDE SEQUENCE</scope>
    <source>
        <strain evidence="2">JCM 4784</strain>
    </source>
</reference>
<gene>
    <name evidence="2" type="ORF">GCM10018785_48070</name>
</gene>
<organism evidence="2 3">
    <name type="scientific">Streptomyces longispororuber</name>
    <dbReference type="NCBI Taxonomy" id="68230"/>
    <lineage>
        <taxon>Bacteria</taxon>
        <taxon>Bacillati</taxon>
        <taxon>Actinomycetota</taxon>
        <taxon>Actinomycetes</taxon>
        <taxon>Kitasatosporales</taxon>
        <taxon>Streptomycetaceae</taxon>
        <taxon>Streptomyces</taxon>
    </lineage>
</organism>
<proteinExistence type="predicted"/>
<feature type="region of interest" description="Disordered" evidence="1">
    <location>
        <begin position="1"/>
        <end position="61"/>
    </location>
</feature>
<protein>
    <submittedName>
        <fullName evidence="2">Uncharacterized protein</fullName>
    </submittedName>
</protein>
<sequence>MAAAPLIGPDLRAVSPETSEIRGGQGAVGAGRDTLGAHSSGPRATRRKPTRRQPGSSPVPA</sequence>
<accession>A0A919DSZ3</accession>
<evidence type="ECO:0000313" key="2">
    <source>
        <dbReference type="EMBL" id="GHE74260.1"/>
    </source>
</evidence>
<dbReference type="Proteomes" id="UP000608024">
    <property type="component" value="Unassembled WGS sequence"/>
</dbReference>
<comment type="caution">
    <text evidence="2">The sequence shown here is derived from an EMBL/GenBank/DDBJ whole genome shotgun (WGS) entry which is preliminary data.</text>
</comment>
<keyword evidence="3" id="KW-1185">Reference proteome</keyword>